<reference evidence="6" key="2">
    <citation type="submission" date="2024-06" db="EMBL/GenBank/DDBJ databases">
        <authorList>
            <person name="Plum-Jensen L.E."/>
            <person name="Schramm A."/>
            <person name="Marshall I.P.G."/>
        </authorList>
    </citation>
    <scope>NUCLEOTIDE SEQUENCE</scope>
    <source>
        <strain evidence="6">Rat1</strain>
    </source>
</reference>
<dbReference type="Gene3D" id="2.60.40.1760">
    <property type="entry name" value="glycosyl hydrolase (family 31)"/>
    <property type="match status" value="1"/>
</dbReference>
<dbReference type="InterPro" id="IPR017853">
    <property type="entry name" value="GH"/>
</dbReference>
<reference evidence="6" key="1">
    <citation type="journal article" date="2024" name="Syst. Appl. Microbiol.">
        <title>First single-strain enrichments of Electrothrix cable bacteria, description of E. aestuarii sp. nov. and E. rattekaaiensis sp. nov., and proposal of a cable bacteria taxonomy following the rules of the SeqCode.</title>
        <authorList>
            <person name="Plum-Jensen L.E."/>
            <person name="Schramm A."/>
            <person name="Marshall I.P.G."/>
        </authorList>
    </citation>
    <scope>NUCLEOTIDE SEQUENCE</scope>
    <source>
        <strain evidence="6">Rat1</strain>
    </source>
</reference>
<evidence type="ECO:0000256" key="2">
    <source>
        <dbReference type="RuleBase" id="RU361185"/>
    </source>
</evidence>
<dbReference type="InterPro" id="IPR048395">
    <property type="entry name" value="Glyco_hydro_31_C"/>
</dbReference>
<dbReference type="CDD" id="cd14752">
    <property type="entry name" value="GH31_N"/>
    <property type="match status" value="1"/>
</dbReference>
<dbReference type="KEGG" id="eaj:Q3M24_16250"/>
<sequence length="1041" mass="119987">MSNIVSSSVATGEAQIFSEQEAYKFLKVEEYFSRYKEWETLTIVDSYTYDKTIKALTLKFKRGDGQACSMRIYCLHQDIFRIRFNPGGVFEEDDKNSNSRSIICDTVSDLQKVLQARRGEFQLELTKEDNTVNLLTRDKDQQPVQQVTISLNPFVIQVSSFSAGKFFPVWETAETPIYYTPNGEEDYAIIQAVNKPASAKYIGFGEQGGQSLSKNTAQMNYFNFDNMRYRQVYNQGPLDVREPLYHSDPFFMEFNGVPTQQSVCGTFVGNAGQMFMDIGYMNSKRYMFGTRFGELNYYLFFGQQPADVVSSFTSIVGRSYLKPRYCLGYHQGCYGYERREILEWAVSKYREYQIPLDGLHVDVDVQNNYKTFTIDEEKFPHPYEMFHNLKAQGIKCSTNITPVISCRDTAKYATYNEASASDYFVRDHRHDPDNPAGKKYQLYGGGNEYCSNEWIEDENSPGKWDHYPDGWVQGFNSGEPYIGEVYYGKDGAGHQLGTPGHYADLGRFEVRKWWGTQYQYLFDMGLEMVWQDMTTPAIRESRGDMKGFPFRLLISDDFYGKPDKKTPAIKIWNLYSYNLHKATYHGLAFLKGRENKRNFIIGRGSFTGSHRFAGLWTGDNSSDWDFLKMNVSQALSLGMCGVVINGQDIGGFEASINDGGRWASPELLMRWTAAGAFLPWFRNHYVRKGRKEFQEPFMYEEWFQQYRGGHLPAPQDLYRMVLPVCKHYIELRYRLLQLFYDAMFENTLDGQPICRPLFLNDSQDESLYNDKKDFLDNEFFVGKDLLVAPVLDPQELNNNQGKRDVYLPSGSDWYCFMDNSMPLGPATEGGTTIREFDANLNTEGSHIHFIVPVYVRAGAIIPTIELEQYVGQRNKEQQINPITLNIYPGDEGEYTMYLDDGESLSSTDTVMAHPHLQEAYPERDWNTYRATKISHIRDEGSKERKITVKRIHDGYTPEFEKYFFVAILHDPAEKKEDSGCLKKIRIDEQQIELISGGTAEQRSGSLWASPVNAWYYNENINISFVKVFDNSSEISINAEYV</sequence>
<keyword evidence="2" id="KW-0326">Glycosidase</keyword>
<dbReference type="Pfam" id="PF01055">
    <property type="entry name" value="Glyco_hydro_31_2nd"/>
    <property type="match status" value="1"/>
</dbReference>
<dbReference type="PANTHER" id="PTHR22762">
    <property type="entry name" value="ALPHA-GLUCOSIDASE"/>
    <property type="match status" value="1"/>
</dbReference>
<evidence type="ECO:0000259" key="3">
    <source>
        <dbReference type="Pfam" id="PF01055"/>
    </source>
</evidence>
<protein>
    <submittedName>
        <fullName evidence="6">TIM-barrel domain-containing protein</fullName>
    </submittedName>
</protein>
<evidence type="ECO:0000313" key="6">
    <source>
        <dbReference type="EMBL" id="XCN71847.1"/>
    </source>
</evidence>
<evidence type="ECO:0000256" key="1">
    <source>
        <dbReference type="ARBA" id="ARBA00007806"/>
    </source>
</evidence>
<evidence type="ECO:0000259" key="4">
    <source>
        <dbReference type="Pfam" id="PF13802"/>
    </source>
</evidence>
<dbReference type="SUPFAM" id="SSF74650">
    <property type="entry name" value="Galactose mutarotase-like"/>
    <property type="match status" value="1"/>
</dbReference>
<dbReference type="PANTHER" id="PTHR22762:SF120">
    <property type="entry name" value="HETEROGLYCAN GLUCOSIDASE 1"/>
    <property type="match status" value="1"/>
</dbReference>
<dbReference type="Gene3D" id="3.20.20.80">
    <property type="entry name" value="Glycosidases"/>
    <property type="match status" value="2"/>
</dbReference>
<dbReference type="InterPro" id="IPR000322">
    <property type="entry name" value="Glyco_hydro_31_TIM"/>
</dbReference>
<proteinExistence type="inferred from homology"/>
<organism evidence="6">
    <name type="scientific">Candidatus Electrothrix aestuarii</name>
    <dbReference type="NCBI Taxonomy" id="3062594"/>
    <lineage>
        <taxon>Bacteria</taxon>
        <taxon>Pseudomonadati</taxon>
        <taxon>Thermodesulfobacteriota</taxon>
        <taxon>Desulfobulbia</taxon>
        <taxon>Desulfobulbales</taxon>
        <taxon>Desulfobulbaceae</taxon>
        <taxon>Candidatus Electrothrix</taxon>
    </lineage>
</organism>
<dbReference type="SUPFAM" id="SSF51011">
    <property type="entry name" value="Glycosyl hydrolase domain"/>
    <property type="match status" value="1"/>
</dbReference>
<dbReference type="Pfam" id="PF21365">
    <property type="entry name" value="Glyco_hydro_31_3rd"/>
    <property type="match status" value="1"/>
</dbReference>
<evidence type="ECO:0000259" key="5">
    <source>
        <dbReference type="Pfam" id="PF21365"/>
    </source>
</evidence>
<dbReference type="Pfam" id="PF13802">
    <property type="entry name" value="Gal_mutarotas_2"/>
    <property type="match status" value="1"/>
</dbReference>
<dbReference type="SUPFAM" id="SSF51445">
    <property type="entry name" value="(Trans)glycosidases"/>
    <property type="match status" value="1"/>
</dbReference>
<dbReference type="InterPro" id="IPR011013">
    <property type="entry name" value="Gal_mutarotase_sf_dom"/>
</dbReference>
<comment type="similarity">
    <text evidence="1 2">Belongs to the glycosyl hydrolase 31 family.</text>
</comment>
<dbReference type="InterPro" id="IPR013780">
    <property type="entry name" value="Glyco_hydro_b"/>
</dbReference>
<dbReference type="InterPro" id="IPR025887">
    <property type="entry name" value="Glyco_hydro_31_N_dom"/>
</dbReference>
<dbReference type="EMBL" id="CP159373">
    <property type="protein sequence ID" value="XCN71847.1"/>
    <property type="molecule type" value="Genomic_DNA"/>
</dbReference>
<feature type="domain" description="Glycoside hydrolase family 31 N-terminal" evidence="4">
    <location>
        <begin position="70"/>
        <end position="277"/>
    </location>
</feature>
<name>A0AAU8LSG0_9BACT</name>
<keyword evidence="2" id="KW-0378">Hydrolase</keyword>
<dbReference type="GO" id="GO:0005975">
    <property type="term" value="P:carbohydrate metabolic process"/>
    <property type="evidence" value="ECO:0007669"/>
    <property type="project" value="InterPro"/>
</dbReference>
<dbReference type="AlphaFoldDB" id="A0AAU8LSG0"/>
<feature type="domain" description="Glycosyl hydrolase family 31 C-terminal" evidence="5">
    <location>
        <begin position="750"/>
        <end position="861"/>
    </location>
</feature>
<accession>A0AAU8LSG0</accession>
<dbReference type="GO" id="GO:0030246">
    <property type="term" value="F:carbohydrate binding"/>
    <property type="evidence" value="ECO:0007669"/>
    <property type="project" value="InterPro"/>
</dbReference>
<gene>
    <name evidence="6" type="ORF">Q3M24_16250</name>
</gene>
<feature type="domain" description="Glycoside hydrolase family 31 TIM barrel" evidence="3">
    <location>
        <begin position="321"/>
        <end position="741"/>
    </location>
</feature>
<dbReference type="GO" id="GO:0004553">
    <property type="term" value="F:hydrolase activity, hydrolyzing O-glycosyl compounds"/>
    <property type="evidence" value="ECO:0007669"/>
    <property type="project" value="InterPro"/>
</dbReference>
<dbReference type="Gene3D" id="2.60.40.1180">
    <property type="entry name" value="Golgi alpha-mannosidase II"/>
    <property type="match status" value="2"/>
</dbReference>